<feature type="region of interest" description="Disordered" evidence="1">
    <location>
        <begin position="62"/>
        <end position="82"/>
    </location>
</feature>
<feature type="region of interest" description="Disordered" evidence="1">
    <location>
        <begin position="230"/>
        <end position="257"/>
    </location>
</feature>
<comment type="caution">
    <text evidence="2">The sequence shown here is derived from an EMBL/GenBank/DDBJ whole genome shotgun (WGS) entry which is preliminary data.</text>
</comment>
<organism evidence="2 3">
    <name type="scientific">Rhizopus oryzae</name>
    <name type="common">Mucormycosis agent</name>
    <name type="synonym">Rhizopus arrhizus var. delemar</name>
    <dbReference type="NCBI Taxonomy" id="64495"/>
    <lineage>
        <taxon>Eukaryota</taxon>
        <taxon>Fungi</taxon>
        <taxon>Fungi incertae sedis</taxon>
        <taxon>Mucoromycota</taxon>
        <taxon>Mucoromycotina</taxon>
        <taxon>Mucoromycetes</taxon>
        <taxon>Mucorales</taxon>
        <taxon>Mucorineae</taxon>
        <taxon>Rhizopodaceae</taxon>
        <taxon>Rhizopus</taxon>
    </lineage>
</organism>
<name>A0A9P7BX33_RHIOR</name>
<sequence length="613" mass="70792">MMKVGNEPVEMEVDSEYFSLGDITDFDNIPGPETSLKEKRNDPDDTAAVAVVVQRRKTIKHKAYPSGERGEHEEQELSEESVEERSKVYMTKSSALAFLKETMFIEKPYHQELYVQAFANSFYLRKILVKRFEEIKSTARQIERWVSSDGLWGKKTTRRIENVPVESRLLWVMDDENIGMKTISKIGMNARAKKVFSTFFVEFAEAISKNAMNYNTQKYRLRSSMAQQIADDEEENTQKRGLTTINNDEEYDEDGEEKEAEDDIWVKWKRFLDDPTNTQHLMQLSPEKHRIIWYGRLLRRRSCLPSDLYSKLNEEVSCIEAKYIHPCFFDGAMAVTSRDDMAVRIKDLSNVSVEDHSLVAERKLLTVILENFQREIYDNCHKGVLSKSEMCYRSYIFDTREIELEAMTVQLKNKGMTDGRYKYNADGLICANDFSSLEILLTEVSSGYGSGDSSKASFDHYKAMFGMLSMMRTIAETYNKGTFDTFRKLKIHFLHGHGNAIRHWSMSMQTLGVFLMNKEQRVVVPVDFKEKGITMIPFLQFYLTLAAGCEESLKVIKQLKEERKMAMANRNQDCRPSLLSFLNPSIIRLNEGKHMSIVAEEGPMSVPSSPDHH</sequence>
<dbReference type="Proteomes" id="UP000716291">
    <property type="component" value="Unassembled WGS sequence"/>
</dbReference>
<evidence type="ECO:0000256" key="1">
    <source>
        <dbReference type="SAM" id="MobiDB-lite"/>
    </source>
</evidence>
<dbReference type="EMBL" id="JAANQT010000082">
    <property type="protein sequence ID" value="KAG1314854.1"/>
    <property type="molecule type" value="Genomic_DNA"/>
</dbReference>
<proteinExistence type="predicted"/>
<dbReference type="OrthoDB" id="2263464at2759"/>
<feature type="compositionally biased region" description="Acidic residues" evidence="1">
    <location>
        <begin position="247"/>
        <end position="257"/>
    </location>
</feature>
<feature type="region of interest" description="Disordered" evidence="1">
    <location>
        <begin position="24"/>
        <end position="44"/>
    </location>
</feature>
<protein>
    <submittedName>
        <fullName evidence="2">Uncharacterized protein</fullName>
    </submittedName>
</protein>
<evidence type="ECO:0000313" key="2">
    <source>
        <dbReference type="EMBL" id="KAG1314854.1"/>
    </source>
</evidence>
<gene>
    <name evidence="2" type="ORF">G6F64_001140</name>
</gene>
<dbReference type="AlphaFoldDB" id="A0A9P7BX33"/>
<accession>A0A9P7BX33</accession>
<keyword evidence="3" id="KW-1185">Reference proteome</keyword>
<feature type="compositionally biased region" description="Acidic residues" evidence="1">
    <location>
        <begin position="73"/>
        <end position="82"/>
    </location>
</feature>
<reference evidence="2" key="1">
    <citation type="journal article" date="2020" name="Microb. Genom.">
        <title>Genetic diversity of clinical and environmental Mucorales isolates obtained from an investigation of mucormycosis cases among solid organ transplant recipients.</title>
        <authorList>
            <person name="Nguyen M.H."/>
            <person name="Kaul D."/>
            <person name="Muto C."/>
            <person name="Cheng S.J."/>
            <person name="Richter R.A."/>
            <person name="Bruno V.M."/>
            <person name="Liu G."/>
            <person name="Beyhan S."/>
            <person name="Sundermann A.J."/>
            <person name="Mounaud S."/>
            <person name="Pasculle A.W."/>
            <person name="Nierman W.C."/>
            <person name="Driscoll E."/>
            <person name="Cumbie R."/>
            <person name="Clancy C.J."/>
            <person name="Dupont C.L."/>
        </authorList>
    </citation>
    <scope>NUCLEOTIDE SEQUENCE</scope>
    <source>
        <strain evidence="2">GL11</strain>
    </source>
</reference>
<evidence type="ECO:0000313" key="3">
    <source>
        <dbReference type="Proteomes" id="UP000716291"/>
    </source>
</evidence>